<dbReference type="EMBL" id="HF935622">
    <property type="protein sequence ID" value="CCX31609.1"/>
    <property type="molecule type" value="Genomic_DNA"/>
</dbReference>
<reference evidence="10 11" key="1">
    <citation type="journal article" date="2013" name="PLoS Genet.">
        <title>The genome and development-dependent transcriptomes of Pyronema confluens: a window into fungal evolution.</title>
        <authorList>
            <person name="Traeger S."/>
            <person name="Altegoer F."/>
            <person name="Freitag M."/>
            <person name="Gabaldon T."/>
            <person name="Kempken F."/>
            <person name="Kumar A."/>
            <person name="Marcet-Houben M."/>
            <person name="Poggeler S."/>
            <person name="Stajich J.E."/>
            <person name="Nowrousian M."/>
        </authorList>
    </citation>
    <scope>NUCLEOTIDE SEQUENCE [LARGE SCALE GENOMIC DNA]</scope>
    <source>
        <strain evidence="11">CBS 100304</strain>
        <tissue evidence="10">Vegetative mycelium</tissue>
    </source>
</reference>
<dbReference type="InterPro" id="IPR005829">
    <property type="entry name" value="Sugar_transporter_CS"/>
</dbReference>
<keyword evidence="6 8" id="KW-0472">Membrane</keyword>
<feature type="transmembrane region" description="Helical" evidence="8">
    <location>
        <begin position="399"/>
        <end position="425"/>
    </location>
</feature>
<feature type="transmembrane region" description="Helical" evidence="8">
    <location>
        <begin position="95"/>
        <end position="116"/>
    </location>
</feature>
<dbReference type="OrthoDB" id="508119at2759"/>
<name>U4LHK1_PYROM</name>
<feature type="transmembrane region" description="Helical" evidence="8">
    <location>
        <begin position="306"/>
        <end position="328"/>
    </location>
</feature>
<protein>
    <submittedName>
        <fullName evidence="10">Similar to Probable quinate permease acc. no. Q2U2Y9</fullName>
    </submittedName>
</protein>
<dbReference type="PROSITE" id="PS00217">
    <property type="entry name" value="SUGAR_TRANSPORT_2"/>
    <property type="match status" value="1"/>
</dbReference>
<feature type="transmembrane region" description="Helical" evidence="8">
    <location>
        <begin position="155"/>
        <end position="177"/>
    </location>
</feature>
<evidence type="ECO:0000256" key="6">
    <source>
        <dbReference type="ARBA" id="ARBA00023136"/>
    </source>
</evidence>
<feature type="transmembrane region" description="Helical" evidence="8">
    <location>
        <begin position="189"/>
        <end position="211"/>
    </location>
</feature>
<dbReference type="InterPro" id="IPR003663">
    <property type="entry name" value="Sugar/inositol_transpt"/>
</dbReference>
<dbReference type="PROSITE" id="PS00216">
    <property type="entry name" value="SUGAR_TRANSPORT_1"/>
    <property type="match status" value="1"/>
</dbReference>
<evidence type="ECO:0000256" key="7">
    <source>
        <dbReference type="RuleBase" id="RU003346"/>
    </source>
</evidence>
<feature type="transmembrane region" description="Helical" evidence="8">
    <location>
        <begin position="281"/>
        <end position="300"/>
    </location>
</feature>
<evidence type="ECO:0000256" key="3">
    <source>
        <dbReference type="ARBA" id="ARBA00022448"/>
    </source>
</evidence>
<dbReference type="SUPFAM" id="SSF103473">
    <property type="entry name" value="MFS general substrate transporter"/>
    <property type="match status" value="1"/>
</dbReference>
<gene>
    <name evidence="10" type="ORF">PCON_11076</name>
</gene>
<comment type="similarity">
    <text evidence="2 7">Belongs to the major facilitator superfamily. Sugar transporter (TC 2.A.1.1) family.</text>
</comment>
<dbReference type="InterPro" id="IPR020846">
    <property type="entry name" value="MFS_dom"/>
</dbReference>
<dbReference type="NCBIfam" id="TIGR00879">
    <property type="entry name" value="SP"/>
    <property type="match status" value="1"/>
</dbReference>
<evidence type="ECO:0000256" key="2">
    <source>
        <dbReference type="ARBA" id="ARBA00010992"/>
    </source>
</evidence>
<keyword evidence="5 8" id="KW-1133">Transmembrane helix</keyword>
<dbReference type="GO" id="GO:0016020">
    <property type="term" value="C:membrane"/>
    <property type="evidence" value="ECO:0007669"/>
    <property type="project" value="UniProtKB-SubCell"/>
</dbReference>
<evidence type="ECO:0000256" key="4">
    <source>
        <dbReference type="ARBA" id="ARBA00022692"/>
    </source>
</evidence>
<dbReference type="Pfam" id="PF00083">
    <property type="entry name" value="Sugar_tr"/>
    <property type="match status" value="1"/>
</dbReference>
<evidence type="ECO:0000256" key="5">
    <source>
        <dbReference type="ARBA" id="ARBA00022989"/>
    </source>
</evidence>
<dbReference type="InterPro" id="IPR050360">
    <property type="entry name" value="MFS_Sugar_Transporters"/>
</dbReference>
<dbReference type="eggNOG" id="KOG0254">
    <property type="taxonomic scope" value="Eukaryota"/>
</dbReference>
<evidence type="ECO:0000313" key="11">
    <source>
        <dbReference type="Proteomes" id="UP000018144"/>
    </source>
</evidence>
<dbReference type="OMA" id="ICTATHW"/>
<feature type="transmembrane region" description="Helical" evidence="8">
    <location>
        <begin position="122"/>
        <end position="143"/>
    </location>
</feature>
<dbReference type="InterPro" id="IPR005828">
    <property type="entry name" value="MFS_sugar_transport-like"/>
</dbReference>
<dbReference type="PANTHER" id="PTHR48022:SF42">
    <property type="entry name" value="MAJOR FACILITATOR SUPERFAMILY (MFS) PROFILE DOMAIN-CONTAINING PROTEIN"/>
    <property type="match status" value="1"/>
</dbReference>
<feature type="transmembrane region" description="Helical" evidence="8">
    <location>
        <begin position="20"/>
        <end position="48"/>
    </location>
</feature>
<dbReference type="InterPro" id="IPR036259">
    <property type="entry name" value="MFS_trans_sf"/>
</dbReference>
<dbReference type="Gene3D" id="1.20.1250.20">
    <property type="entry name" value="MFS general substrate transporter like domains"/>
    <property type="match status" value="1"/>
</dbReference>
<dbReference type="FunFam" id="1.20.1250.20:FF:000026">
    <property type="entry name" value="MFS quinate transporter QutD"/>
    <property type="match status" value="1"/>
</dbReference>
<organism evidence="10 11">
    <name type="scientific">Pyronema omphalodes (strain CBS 100304)</name>
    <name type="common">Pyronema confluens</name>
    <dbReference type="NCBI Taxonomy" id="1076935"/>
    <lineage>
        <taxon>Eukaryota</taxon>
        <taxon>Fungi</taxon>
        <taxon>Dikarya</taxon>
        <taxon>Ascomycota</taxon>
        <taxon>Pezizomycotina</taxon>
        <taxon>Pezizomycetes</taxon>
        <taxon>Pezizales</taxon>
        <taxon>Pyronemataceae</taxon>
        <taxon>Pyronema</taxon>
    </lineage>
</organism>
<dbReference type="Proteomes" id="UP000018144">
    <property type="component" value="Unassembled WGS sequence"/>
</dbReference>
<keyword evidence="3 7" id="KW-0813">Transport</keyword>
<feature type="transmembrane region" description="Helical" evidence="8">
    <location>
        <begin position="469"/>
        <end position="488"/>
    </location>
</feature>
<proteinExistence type="inferred from homology"/>
<feature type="transmembrane region" description="Helical" evidence="8">
    <location>
        <begin position="68"/>
        <end position="88"/>
    </location>
</feature>
<dbReference type="AlphaFoldDB" id="U4LHK1"/>
<accession>U4LHK1</accession>
<evidence type="ECO:0000259" key="9">
    <source>
        <dbReference type="PROSITE" id="PS50850"/>
    </source>
</evidence>
<comment type="subcellular location">
    <subcellularLocation>
        <location evidence="1">Membrane</location>
        <topology evidence="1">Multi-pass membrane protein</topology>
    </subcellularLocation>
</comment>
<feature type="transmembrane region" description="Helical" evidence="8">
    <location>
        <begin position="437"/>
        <end position="457"/>
    </location>
</feature>
<evidence type="ECO:0000256" key="8">
    <source>
        <dbReference type="SAM" id="Phobius"/>
    </source>
</evidence>
<keyword evidence="11" id="KW-1185">Reference proteome</keyword>
<dbReference type="PROSITE" id="PS50850">
    <property type="entry name" value="MFS"/>
    <property type="match status" value="1"/>
</dbReference>
<dbReference type="PRINTS" id="PR00171">
    <property type="entry name" value="SUGRTRNSPORT"/>
</dbReference>
<sequence length="570" mass="61960">MANGLITITPKEVYNWRIYFVGLLACTGSLMFGYNLGFIGGCITLPSFHRDFHLPPLDTPEYSYVTSNIVTVLQGGAFFGCLGTFPITEMIGRKFSLSIASLAFLLGSGIMTFSSGSLPLMYIGRLITGVGVGSASLLVPMYISEISPPDIRGLLVGLWEFLNQISALLGFWINFIVLKRYPHHPSAQWQISSGLQLIPGGLLLIASVLIMPESPRWLLRKGKREKAARTLVWLRQLAEDSEYVQSELRAMQEQVERETIQAPSVGQMIKEIFWRGNRNRLAIGVVMMLFQNSTGINAMNFYSPSIFRSIGLVGVSVPLLASGIWALIKTSATLISMLFLIDRVGRRPLLLAGAIGVVITMFYIGGFISASGLSLSKPLPASSSTAAGDTGNGISRSPAAWIAIIAIYIYAISFCIAWNSIPWIYCAEIFPNRLRSLCVSITTATQWVAQFAVARGTPYMLIKLGGGTYFFFGGLMVLAVIWVGWWLPETKGRTLEGMDAVFGVPGGQDGHTGNGPEMGETRDGMVPSASGLVTPGDEKSEDLEIVGEKVLESQEMDQKTAEAMKEGVKA</sequence>
<keyword evidence="4 8" id="KW-0812">Transmembrane</keyword>
<dbReference type="PANTHER" id="PTHR48022">
    <property type="entry name" value="PLASTIDIC GLUCOSE TRANSPORTER 4"/>
    <property type="match status" value="1"/>
</dbReference>
<feature type="transmembrane region" description="Helical" evidence="8">
    <location>
        <begin position="349"/>
        <end position="370"/>
    </location>
</feature>
<evidence type="ECO:0000256" key="1">
    <source>
        <dbReference type="ARBA" id="ARBA00004141"/>
    </source>
</evidence>
<feature type="domain" description="Major facilitator superfamily (MFS) profile" evidence="9">
    <location>
        <begin position="21"/>
        <end position="491"/>
    </location>
</feature>
<dbReference type="GO" id="GO:0005351">
    <property type="term" value="F:carbohydrate:proton symporter activity"/>
    <property type="evidence" value="ECO:0007669"/>
    <property type="project" value="TreeGrafter"/>
</dbReference>
<evidence type="ECO:0000313" key="10">
    <source>
        <dbReference type="EMBL" id="CCX31609.1"/>
    </source>
</evidence>